<dbReference type="PRINTS" id="PR01610">
    <property type="entry name" value="CD36ANTIGEN"/>
</dbReference>
<gene>
    <name evidence="15" type="ORF">X975_19881</name>
</gene>
<dbReference type="GO" id="GO:0005901">
    <property type="term" value="C:caveola"/>
    <property type="evidence" value="ECO:0007669"/>
    <property type="project" value="UniProtKB-SubCell"/>
</dbReference>
<sequence length="516" mass="58524">MAITVDRAKIGVVLLGLVGVLLLVIGIVALSIFPSILKAKIEQNLVLEEGKEAYEKWKKTPIPVTFKVFIFNITNPKEIANGSRPLVSEVGPYVFKQLRSKDVLRWDEVEKTVTYNDIKQYHFVPSLSADMSEKIYSLNLPLQGIIMFIKKLAYFARAMIVPALENMLTTYDEKLFTHRTARELLFDGYKVELIEDLLDLAKPFVSKVPQILPNNTFGFLYGKNNSGDGIFSVFTGEDDIAKYSQIVRWNNMSKIPFWKDDFCNMMNGTDGSQFPPPVTRRDILYVYTPELCRSVFLEYERDVLVQGIPALRFVTPERLFASPKDNPDNMCYCTEPQYCELSGILDVSPCRKGMKLAVTGPHFYQGHEIFAKRIDGLTPSRELHETYVDIEPNTGLVLRASRKLQMNFILDKFEDLEETKSVEMNVIPLIWVTEEAEIDSEVAALFTAKVRTPITVAKSVLTACIVLGILWIVTAGFVTVYILMKQQKTAQAVIRSKYARVSQKADEVKKNPNVHA</sequence>
<dbReference type="AlphaFoldDB" id="A0A087TS95"/>
<proteinExistence type="inferred from homology"/>
<feature type="transmembrane region" description="Helical" evidence="14">
    <location>
        <begin position="12"/>
        <end position="33"/>
    </location>
</feature>
<keyword evidence="4" id="KW-1003">Cell membrane</keyword>
<reference evidence="15 16" key="1">
    <citation type="submission" date="2013-11" db="EMBL/GenBank/DDBJ databases">
        <title>Genome sequencing of Stegodyphus mimosarum.</title>
        <authorList>
            <person name="Bechsgaard J."/>
        </authorList>
    </citation>
    <scope>NUCLEOTIDE SEQUENCE [LARGE SCALE GENOMIC DNA]</scope>
</reference>
<accession>A0A087TS95</accession>
<dbReference type="GO" id="GO:0005044">
    <property type="term" value="F:scavenger receptor activity"/>
    <property type="evidence" value="ECO:0007669"/>
    <property type="project" value="TreeGrafter"/>
</dbReference>
<feature type="non-terminal residue" evidence="15">
    <location>
        <position position="516"/>
    </location>
</feature>
<evidence type="ECO:0000256" key="5">
    <source>
        <dbReference type="ARBA" id="ARBA00022692"/>
    </source>
</evidence>
<dbReference type="GO" id="GO:0005737">
    <property type="term" value="C:cytoplasm"/>
    <property type="evidence" value="ECO:0007669"/>
    <property type="project" value="TreeGrafter"/>
</dbReference>
<evidence type="ECO:0000256" key="14">
    <source>
        <dbReference type="SAM" id="Phobius"/>
    </source>
</evidence>
<evidence type="ECO:0000256" key="9">
    <source>
        <dbReference type="ARBA" id="ARBA00023170"/>
    </source>
</evidence>
<name>A0A087TS95_STEMI</name>
<evidence type="ECO:0000256" key="4">
    <source>
        <dbReference type="ARBA" id="ARBA00022475"/>
    </source>
</evidence>
<keyword evidence="7 14" id="KW-0472">Membrane</keyword>
<keyword evidence="10" id="KW-0325">Glycoprotein</keyword>
<evidence type="ECO:0000256" key="13">
    <source>
        <dbReference type="PIRSR" id="PIRSR605428-52"/>
    </source>
</evidence>
<keyword evidence="5 14" id="KW-0812">Transmembrane</keyword>
<dbReference type="InterPro" id="IPR005428">
    <property type="entry name" value="CD36/SCARB1/SNMP1"/>
</dbReference>
<dbReference type="Proteomes" id="UP000054359">
    <property type="component" value="Unassembled WGS sequence"/>
</dbReference>
<keyword evidence="8 13" id="KW-1015">Disulfide bond</keyword>
<evidence type="ECO:0000256" key="10">
    <source>
        <dbReference type="ARBA" id="ARBA00023180"/>
    </source>
</evidence>
<dbReference type="EMBL" id="KK116519">
    <property type="protein sequence ID" value="KFM67984.1"/>
    <property type="molecule type" value="Genomic_DNA"/>
</dbReference>
<feature type="disulfide bond" evidence="13">
    <location>
        <begin position="333"/>
        <end position="339"/>
    </location>
</feature>
<feature type="transmembrane region" description="Helical" evidence="14">
    <location>
        <begin position="460"/>
        <end position="484"/>
    </location>
</feature>
<protein>
    <recommendedName>
        <fullName evidence="11">Scavenger receptor class B member 1</fullName>
    </recommendedName>
    <alternativeName>
        <fullName evidence="12">SR-BI</fullName>
    </alternativeName>
</protein>
<feature type="disulfide bond" evidence="13">
    <location>
        <begin position="263"/>
        <end position="331"/>
    </location>
</feature>
<keyword evidence="16" id="KW-1185">Reference proteome</keyword>
<dbReference type="STRING" id="407821.A0A087TS95"/>
<dbReference type="InterPro" id="IPR002159">
    <property type="entry name" value="CD36_fam"/>
</dbReference>
<organism evidence="15 16">
    <name type="scientific">Stegodyphus mimosarum</name>
    <name type="common">African social velvet spider</name>
    <dbReference type="NCBI Taxonomy" id="407821"/>
    <lineage>
        <taxon>Eukaryota</taxon>
        <taxon>Metazoa</taxon>
        <taxon>Ecdysozoa</taxon>
        <taxon>Arthropoda</taxon>
        <taxon>Chelicerata</taxon>
        <taxon>Arachnida</taxon>
        <taxon>Araneae</taxon>
        <taxon>Araneomorphae</taxon>
        <taxon>Entelegynae</taxon>
        <taxon>Eresoidea</taxon>
        <taxon>Eresidae</taxon>
        <taxon>Stegodyphus</taxon>
    </lineage>
</organism>
<evidence type="ECO:0000256" key="3">
    <source>
        <dbReference type="ARBA" id="ARBA00010532"/>
    </source>
</evidence>
<dbReference type="OMA" id="DVFGMRP"/>
<dbReference type="OrthoDB" id="18585at2759"/>
<evidence type="ECO:0000256" key="1">
    <source>
        <dbReference type="ARBA" id="ARBA00004189"/>
    </source>
</evidence>
<keyword evidence="9" id="KW-0675">Receptor</keyword>
<dbReference type="Pfam" id="PF01130">
    <property type="entry name" value="CD36"/>
    <property type="match status" value="1"/>
</dbReference>
<keyword evidence="6 14" id="KW-1133">Transmembrane helix</keyword>
<evidence type="ECO:0000313" key="16">
    <source>
        <dbReference type="Proteomes" id="UP000054359"/>
    </source>
</evidence>
<evidence type="ECO:0000256" key="8">
    <source>
        <dbReference type="ARBA" id="ARBA00023157"/>
    </source>
</evidence>
<evidence type="ECO:0000256" key="7">
    <source>
        <dbReference type="ARBA" id="ARBA00023136"/>
    </source>
</evidence>
<comment type="similarity">
    <text evidence="3">Belongs to the CD36 family.</text>
</comment>
<evidence type="ECO:0000256" key="11">
    <source>
        <dbReference type="ARBA" id="ARBA00040821"/>
    </source>
</evidence>
<evidence type="ECO:0000256" key="12">
    <source>
        <dbReference type="ARBA" id="ARBA00042244"/>
    </source>
</evidence>
<dbReference type="PANTHER" id="PTHR11923:SF110">
    <property type="entry name" value="SCAVENGER RECEPTOR CLASS B MEMBER 1"/>
    <property type="match status" value="1"/>
</dbReference>
<dbReference type="PRINTS" id="PR01609">
    <property type="entry name" value="CD36FAMILY"/>
</dbReference>
<evidence type="ECO:0000256" key="6">
    <source>
        <dbReference type="ARBA" id="ARBA00022989"/>
    </source>
</evidence>
<evidence type="ECO:0000313" key="15">
    <source>
        <dbReference type="EMBL" id="KFM67984.1"/>
    </source>
</evidence>
<comment type="subcellular location">
    <subcellularLocation>
        <location evidence="2">Cell membrane</location>
        <topology evidence="2">Multi-pass membrane protein</topology>
    </subcellularLocation>
    <subcellularLocation>
        <location evidence="1">Membrane</location>
        <location evidence="1">Caveola</location>
        <topology evidence="1">Multi-pass membrane protein</topology>
    </subcellularLocation>
</comment>
<feature type="disulfide bond" evidence="13">
    <location>
        <begin position="292"/>
        <end position="350"/>
    </location>
</feature>
<evidence type="ECO:0000256" key="2">
    <source>
        <dbReference type="ARBA" id="ARBA00004651"/>
    </source>
</evidence>
<dbReference type="PANTHER" id="PTHR11923">
    <property type="entry name" value="SCAVENGER RECEPTOR CLASS B TYPE-1 SR-B1"/>
    <property type="match status" value="1"/>
</dbReference>